<dbReference type="InterPro" id="IPR031312">
    <property type="entry name" value="Na/sul_symport_CS"/>
</dbReference>
<dbReference type="PANTHER" id="PTHR10283:SF82">
    <property type="entry name" value="SOLUTE CARRIER FAMILY 13 MEMBER 2"/>
    <property type="match status" value="1"/>
</dbReference>
<dbReference type="Proteomes" id="UP001069090">
    <property type="component" value="Unassembled WGS sequence"/>
</dbReference>
<dbReference type="CDD" id="cd01115">
    <property type="entry name" value="SLC13_permease"/>
    <property type="match status" value="1"/>
</dbReference>
<dbReference type="EMBL" id="JAPTGG010000003">
    <property type="protein sequence ID" value="MCZ0864662.1"/>
    <property type="molecule type" value="Genomic_DNA"/>
</dbReference>
<feature type="transmembrane region" description="Helical" evidence="6">
    <location>
        <begin position="76"/>
        <end position="94"/>
    </location>
</feature>
<sequence length="463" mass="49225">MVVIRNALLYLGPLLALTLYGALIALEFNSQIAITAAVGLLCVLWWIFEPIPIPVTSLLPLALFQLTGVLDKNQVAQAYGSPLILLLLGGFMLSKAMESSGAHRRMALAMVRLCGGGSSRQLLLGFMLASAALSMWISNTATTLMLLPVAIAVLEKSEDKQLALPLMLGVAYAASIGGIGTPIGTPPNLVFMQVYEQSTGEVITFSQWMGWGLPVVLCMIPLAAWWLGRSLHYKEGFHIEAVGQWSVAERRVLTIFALTALAWITRQEPFGGWSHWLNMPEANDASVALLAVALMFIVPGANNAQGEPQRLLDWPTACSIPWGVLLLFGGGICLAKAFSVSGLSGLLGDNLAGLAYWPVWLMVIAISLGVTFLTECTSNTASTVLLMPVLAAAGLAAGIDIKLLMVPAAMSASCAFMLPVATAPNSIVYGSGYVTTRQMVREGVVLNIMGAVIISTVCYCLLI</sequence>
<dbReference type="PANTHER" id="PTHR10283">
    <property type="entry name" value="SOLUTE CARRIER FAMILY 13 MEMBER"/>
    <property type="match status" value="1"/>
</dbReference>
<evidence type="ECO:0000256" key="2">
    <source>
        <dbReference type="ARBA" id="ARBA00022448"/>
    </source>
</evidence>
<evidence type="ECO:0000256" key="4">
    <source>
        <dbReference type="ARBA" id="ARBA00022989"/>
    </source>
</evidence>
<name>A0A9J6RIZ2_9GAMM</name>
<evidence type="ECO:0000256" key="5">
    <source>
        <dbReference type="ARBA" id="ARBA00023136"/>
    </source>
</evidence>
<keyword evidence="2" id="KW-0813">Transport</keyword>
<evidence type="ECO:0000313" key="7">
    <source>
        <dbReference type="EMBL" id="MCZ0864662.1"/>
    </source>
</evidence>
<keyword evidence="3 6" id="KW-0812">Transmembrane</keyword>
<keyword evidence="5 6" id="KW-0472">Membrane</keyword>
<keyword evidence="8" id="KW-1185">Reference proteome</keyword>
<dbReference type="PROSITE" id="PS01271">
    <property type="entry name" value="NA_SULFATE"/>
    <property type="match status" value="1"/>
</dbReference>
<feature type="transmembrane region" description="Helical" evidence="6">
    <location>
        <begin position="324"/>
        <end position="348"/>
    </location>
</feature>
<organism evidence="7 8">
    <name type="scientific">Dasania phycosphaerae</name>
    <dbReference type="NCBI Taxonomy" id="2950436"/>
    <lineage>
        <taxon>Bacteria</taxon>
        <taxon>Pseudomonadati</taxon>
        <taxon>Pseudomonadota</taxon>
        <taxon>Gammaproteobacteria</taxon>
        <taxon>Cellvibrionales</taxon>
        <taxon>Spongiibacteraceae</taxon>
        <taxon>Dasania</taxon>
    </lineage>
</organism>
<dbReference type="Pfam" id="PF00939">
    <property type="entry name" value="Na_sulph_symp"/>
    <property type="match status" value="1"/>
</dbReference>
<feature type="transmembrane region" description="Helical" evidence="6">
    <location>
        <begin position="354"/>
        <end position="373"/>
    </location>
</feature>
<feature type="transmembrane region" description="Helical" evidence="6">
    <location>
        <begin position="135"/>
        <end position="154"/>
    </location>
</feature>
<feature type="transmembrane region" description="Helical" evidence="6">
    <location>
        <begin position="444"/>
        <end position="462"/>
    </location>
</feature>
<feature type="transmembrane region" description="Helical" evidence="6">
    <location>
        <begin position="205"/>
        <end position="227"/>
    </location>
</feature>
<dbReference type="NCBIfam" id="TIGR00785">
    <property type="entry name" value="dass"/>
    <property type="match status" value="1"/>
</dbReference>
<protein>
    <submittedName>
        <fullName evidence="7">SLC13 family permease</fullName>
    </submittedName>
</protein>
<feature type="transmembrane region" description="Helical" evidence="6">
    <location>
        <begin position="166"/>
        <end position="185"/>
    </location>
</feature>
<dbReference type="GO" id="GO:0015141">
    <property type="term" value="F:succinate transmembrane transporter activity"/>
    <property type="evidence" value="ECO:0007669"/>
    <property type="project" value="UniProtKB-ARBA"/>
</dbReference>
<dbReference type="InterPro" id="IPR001898">
    <property type="entry name" value="SLC13A/DASS"/>
</dbReference>
<gene>
    <name evidence="7" type="ORF">O0V09_05590</name>
</gene>
<evidence type="ECO:0000256" key="1">
    <source>
        <dbReference type="ARBA" id="ARBA00004141"/>
    </source>
</evidence>
<evidence type="ECO:0000256" key="6">
    <source>
        <dbReference type="SAM" id="Phobius"/>
    </source>
</evidence>
<feature type="transmembrane region" description="Helical" evidence="6">
    <location>
        <begin position="285"/>
        <end position="304"/>
    </location>
</feature>
<dbReference type="AlphaFoldDB" id="A0A9J6RIZ2"/>
<accession>A0A9J6RIZ2</accession>
<evidence type="ECO:0000313" key="8">
    <source>
        <dbReference type="Proteomes" id="UP001069090"/>
    </source>
</evidence>
<dbReference type="GO" id="GO:0005886">
    <property type="term" value="C:plasma membrane"/>
    <property type="evidence" value="ECO:0007669"/>
    <property type="project" value="TreeGrafter"/>
</dbReference>
<feature type="transmembrane region" description="Helical" evidence="6">
    <location>
        <begin position="385"/>
        <end position="410"/>
    </location>
</feature>
<comment type="subcellular location">
    <subcellularLocation>
        <location evidence="1">Membrane</location>
        <topology evidence="1">Multi-pass membrane protein</topology>
    </subcellularLocation>
</comment>
<feature type="transmembrane region" description="Helical" evidence="6">
    <location>
        <begin position="7"/>
        <end position="26"/>
    </location>
</feature>
<proteinExistence type="predicted"/>
<comment type="caution">
    <text evidence="7">The sequence shown here is derived from an EMBL/GenBank/DDBJ whole genome shotgun (WGS) entry which is preliminary data.</text>
</comment>
<dbReference type="RefSeq" id="WP_258330813.1">
    <property type="nucleotide sequence ID" value="NZ_JAPTGG010000003.1"/>
</dbReference>
<evidence type="ECO:0000256" key="3">
    <source>
        <dbReference type="ARBA" id="ARBA00022692"/>
    </source>
</evidence>
<feature type="transmembrane region" description="Helical" evidence="6">
    <location>
        <begin position="248"/>
        <end position="265"/>
    </location>
</feature>
<reference evidence="7 8" key="1">
    <citation type="submission" date="2022-12" db="EMBL/GenBank/DDBJ databases">
        <title>Dasania phycosphaerae sp. nov., isolated from particulate material of the south coast of Korea.</title>
        <authorList>
            <person name="Jiang Y."/>
        </authorList>
    </citation>
    <scope>NUCLEOTIDE SEQUENCE [LARGE SCALE GENOMIC DNA]</scope>
    <source>
        <strain evidence="7 8">GY-19</strain>
    </source>
</reference>
<keyword evidence="4 6" id="KW-1133">Transmembrane helix</keyword>